<comment type="caution">
    <text evidence="1">The sequence shown here is derived from an EMBL/GenBank/DDBJ whole genome shotgun (WGS) entry which is preliminary data.</text>
</comment>
<dbReference type="Proteomes" id="UP000051660">
    <property type="component" value="Unassembled WGS sequence"/>
</dbReference>
<evidence type="ECO:0000313" key="2">
    <source>
        <dbReference type="Proteomes" id="UP000051660"/>
    </source>
</evidence>
<dbReference type="AlphaFoldDB" id="A0A0R3MUI0"/>
<protein>
    <submittedName>
        <fullName evidence="1">Uncharacterized protein</fullName>
    </submittedName>
</protein>
<organism evidence="1 2">
    <name type="scientific">Bradyrhizobium lablabi</name>
    <dbReference type="NCBI Taxonomy" id="722472"/>
    <lineage>
        <taxon>Bacteria</taxon>
        <taxon>Pseudomonadati</taxon>
        <taxon>Pseudomonadota</taxon>
        <taxon>Alphaproteobacteria</taxon>
        <taxon>Hyphomicrobiales</taxon>
        <taxon>Nitrobacteraceae</taxon>
        <taxon>Bradyrhizobium</taxon>
    </lineage>
</organism>
<reference evidence="1 2" key="1">
    <citation type="submission" date="2014-03" db="EMBL/GenBank/DDBJ databases">
        <title>Bradyrhizobium valentinum sp. nov., isolated from effective nodules of Lupinus mariae-josephae, a lupine endemic of basic-lime soils in Eastern Spain.</title>
        <authorList>
            <person name="Duran D."/>
            <person name="Rey L."/>
            <person name="Navarro A."/>
            <person name="Busquets A."/>
            <person name="Imperial J."/>
            <person name="Ruiz-Argueso T."/>
        </authorList>
    </citation>
    <scope>NUCLEOTIDE SEQUENCE [LARGE SCALE GENOMIC DNA]</scope>
    <source>
        <strain evidence="1 2">CCBAU 23086</strain>
    </source>
</reference>
<evidence type="ECO:0000313" key="1">
    <source>
        <dbReference type="EMBL" id="KRR21315.1"/>
    </source>
</evidence>
<dbReference type="RefSeq" id="WP_057859773.1">
    <property type="nucleotide sequence ID" value="NZ_LLYB01000081.1"/>
</dbReference>
<name>A0A0R3MUI0_9BRAD</name>
<proteinExistence type="predicted"/>
<accession>A0A0R3MUI0</accession>
<gene>
    <name evidence="1" type="ORF">CQ14_06610</name>
</gene>
<dbReference type="EMBL" id="LLYB01000081">
    <property type="protein sequence ID" value="KRR21315.1"/>
    <property type="molecule type" value="Genomic_DNA"/>
</dbReference>
<sequence>MSDFDLNESRKGRDDGMAQVIGHNLTFADEFAQAIDRLPRGWVGTCEDIRKDWRGTQPASPNAWGACWNAAKRRGQLVQLQQQVAMTANKSHARKTHLHRRA</sequence>
<dbReference type="OrthoDB" id="9927609at2"/>